<gene>
    <name evidence="1" type="ORF">CMEL01_09826</name>
</gene>
<evidence type="ECO:0000313" key="1">
    <source>
        <dbReference type="EMBL" id="KAK1445583.1"/>
    </source>
</evidence>
<reference evidence="1 2" key="1">
    <citation type="submission" date="2016-10" db="EMBL/GenBank/DDBJ databases">
        <title>The genome sequence of Colletotrichum fioriniae PJ7.</title>
        <authorList>
            <person name="Baroncelli R."/>
        </authorList>
    </citation>
    <scope>NUCLEOTIDE SEQUENCE [LARGE SCALE GENOMIC DNA]</scope>
    <source>
        <strain evidence="1">Col 31</strain>
    </source>
</reference>
<organism evidence="1 2">
    <name type="scientific">Colletotrichum melonis</name>
    <dbReference type="NCBI Taxonomy" id="1209925"/>
    <lineage>
        <taxon>Eukaryota</taxon>
        <taxon>Fungi</taxon>
        <taxon>Dikarya</taxon>
        <taxon>Ascomycota</taxon>
        <taxon>Pezizomycotina</taxon>
        <taxon>Sordariomycetes</taxon>
        <taxon>Hypocreomycetidae</taxon>
        <taxon>Glomerellales</taxon>
        <taxon>Glomerellaceae</taxon>
        <taxon>Colletotrichum</taxon>
        <taxon>Colletotrichum acutatum species complex</taxon>
    </lineage>
</organism>
<keyword evidence="2" id="KW-1185">Reference proteome</keyword>
<accession>A0AAI9XFL6</accession>
<dbReference type="EMBL" id="MLGG01000090">
    <property type="protein sequence ID" value="KAK1445583.1"/>
    <property type="molecule type" value="Genomic_DNA"/>
</dbReference>
<dbReference type="AlphaFoldDB" id="A0AAI9XFL6"/>
<comment type="caution">
    <text evidence="1">The sequence shown here is derived from an EMBL/GenBank/DDBJ whole genome shotgun (WGS) entry which is preliminary data.</text>
</comment>
<proteinExistence type="predicted"/>
<sequence>MSANSIPISGLAELEKHLDDLVASPDTPLEPKLLDDVELQLNGQSTSSPFFSLASNTLSKPSSTQKLTTSLTETNTHPLLPRLLPPLTTILKTTPHDPKQIVSLTIKLLAPVPFTKTLQLADESSLLAALRSPSPHANLLALAILSKASASPSDAAILSLMPRVVQELLRRWLSAPQVEVGERAGRVLGDLLDVDCELPPPSHLPSSSASEIVKRRAPGQGRMWRRIFHDKELFGLVLSLAKGIDPSPTQEGEQVTLTERQLSLAQGRILRILPRLAALNIVEVGVSQFPDLTGSSETGLLQLAALHMVDKSDTLMHLNLIDFFETLLSVMRVVEHSHRTMGILKDLVRQATKDDNLLKNALRGLPDRTVPEESEALRTFIRDVLA</sequence>
<dbReference type="Proteomes" id="UP001239795">
    <property type="component" value="Unassembled WGS sequence"/>
</dbReference>
<evidence type="ECO:0000313" key="2">
    <source>
        <dbReference type="Proteomes" id="UP001239795"/>
    </source>
</evidence>
<evidence type="ECO:0008006" key="3">
    <source>
        <dbReference type="Google" id="ProtNLM"/>
    </source>
</evidence>
<name>A0AAI9XFL6_9PEZI</name>
<protein>
    <recommendedName>
        <fullName evidence="3">DNA mismatch repair protein HSM3 N-terminal domain-containing protein</fullName>
    </recommendedName>
</protein>
<dbReference type="Gene3D" id="1.25.10.50">
    <property type="match status" value="1"/>
</dbReference>